<dbReference type="GO" id="GO:0005634">
    <property type="term" value="C:nucleus"/>
    <property type="evidence" value="ECO:0007669"/>
    <property type="project" value="UniProtKB-SubCell"/>
</dbReference>
<evidence type="ECO:0000259" key="3">
    <source>
        <dbReference type="PROSITE" id="PS50048"/>
    </source>
</evidence>
<evidence type="ECO:0000256" key="1">
    <source>
        <dbReference type="ARBA" id="ARBA00004123"/>
    </source>
</evidence>
<dbReference type="PANTHER" id="PTHR37534">
    <property type="entry name" value="TRANSCRIPTIONAL ACTIVATOR PROTEIN UGA3"/>
    <property type="match status" value="1"/>
</dbReference>
<keyword evidence="2" id="KW-0539">Nucleus</keyword>
<dbReference type="RefSeq" id="XP_018699506.1">
    <property type="nucleotide sequence ID" value="XM_018853324.1"/>
</dbReference>
<dbReference type="SMART" id="SM00066">
    <property type="entry name" value="GAL4"/>
    <property type="match status" value="1"/>
</dbReference>
<protein>
    <submittedName>
        <fullName evidence="4">Fungal Zn binuclear cluster domain containing protein</fullName>
    </submittedName>
</protein>
<evidence type="ECO:0000256" key="2">
    <source>
        <dbReference type="ARBA" id="ARBA00023242"/>
    </source>
</evidence>
<organism evidence="4 5">
    <name type="scientific">Cordyceps fumosorosea (strain ARSEF 2679)</name>
    <name type="common">Isaria fumosorosea</name>
    <dbReference type="NCBI Taxonomy" id="1081104"/>
    <lineage>
        <taxon>Eukaryota</taxon>
        <taxon>Fungi</taxon>
        <taxon>Dikarya</taxon>
        <taxon>Ascomycota</taxon>
        <taxon>Pezizomycotina</taxon>
        <taxon>Sordariomycetes</taxon>
        <taxon>Hypocreomycetidae</taxon>
        <taxon>Hypocreales</taxon>
        <taxon>Cordycipitaceae</taxon>
        <taxon>Cordyceps</taxon>
    </lineage>
</organism>
<dbReference type="PANTHER" id="PTHR37534:SF15">
    <property type="entry name" value="ZN(II)2CYS6 TRANSCRIPTION FACTOR (EUROFUNG)"/>
    <property type="match status" value="1"/>
</dbReference>
<dbReference type="InterPro" id="IPR036864">
    <property type="entry name" value="Zn2-C6_fun-type_DNA-bd_sf"/>
</dbReference>
<dbReference type="Gene3D" id="4.10.240.10">
    <property type="entry name" value="Zn(2)-C6 fungal-type DNA-binding domain"/>
    <property type="match status" value="1"/>
</dbReference>
<dbReference type="Pfam" id="PF00172">
    <property type="entry name" value="Zn_clus"/>
    <property type="match status" value="1"/>
</dbReference>
<dbReference type="CDD" id="cd00067">
    <property type="entry name" value="GAL4"/>
    <property type="match status" value="1"/>
</dbReference>
<dbReference type="SUPFAM" id="SSF57701">
    <property type="entry name" value="Zn2/Cys6 DNA-binding domain"/>
    <property type="match status" value="1"/>
</dbReference>
<comment type="caution">
    <text evidence="4">The sequence shown here is derived from an EMBL/GenBank/DDBJ whole genome shotgun (WGS) entry which is preliminary data.</text>
</comment>
<proteinExistence type="predicted"/>
<feature type="domain" description="Zn(2)-C6 fungal-type" evidence="3">
    <location>
        <begin position="10"/>
        <end position="38"/>
    </location>
</feature>
<name>A0A167DLF2_CORFA</name>
<dbReference type="GO" id="GO:0000976">
    <property type="term" value="F:transcription cis-regulatory region binding"/>
    <property type="evidence" value="ECO:0007669"/>
    <property type="project" value="TreeGrafter"/>
</dbReference>
<dbReference type="Proteomes" id="UP000076744">
    <property type="component" value="Unassembled WGS sequence"/>
</dbReference>
<dbReference type="GO" id="GO:0000981">
    <property type="term" value="F:DNA-binding transcription factor activity, RNA polymerase II-specific"/>
    <property type="evidence" value="ECO:0007669"/>
    <property type="project" value="InterPro"/>
</dbReference>
<dbReference type="EMBL" id="AZHB01000066">
    <property type="protein sequence ID" value="OAA42551.1"/>
    <property type="molecule type" value="Genomic_DNA"/>
</dbReference>
<sequence length="534" mass="58748">MLKRSKTFTGCWTCRSRHVKCDENKPSCHRCRTAGITCEGYSHRFIWIAENGIEDPDNAGSTTSHRKTKRRTGLTVYPTSHQLRLPSATIAVWLSELEGVVPSHRCSRVRGPFCVFSTADHYALETVHEQRHDGLVNKHYGAPTFALATHPMPRRYRALMHHWATSLSGDIVAADGSDNMPRTVWTPIALTALQCNAPVSADYDACACLLHSICATAAHHLGILHQNDQRGPYATLALQHNQLALRHLRRYLSKRANVAPVSLTLMAILGCLVADTISGRVRGWRSHLWAGLQILQSAAPSSFSSCSHLPRLLLVFLSIVAVCGWALPSEMQTTLLSRVPPNESYLKERHGISHETLRLLLWANRIKPSQGQAQRLQQRDALDSRLTQLQSLPSELCSSAVAATKADLMSSAFHFATVIFAMRRLGFSSASDQIQAVANSAMDCLDAVEVSAGKGSMMIWPIMVTAAESCGNPVLQHRLSRILLKKQKVGFGHISKLVQLAKANLEGQGAVSQYFARGFLCSELLGSVYDVPPI</sequence>
<dbReference type="InterPro" id="IPR021858">
    <property type="entry name" value="Fun_TF"/>
</dbReference>
<dbReference type="AlphaFoldDB" id="A0A167DLF2"/>
<keyword evidence="5" id="KW-1185">Reference proteome</keyword>
<accession>A0A167DLF2</accession>
<dbReference type="Pfam" id="PF11951">
    <property type="entry name" value="Fungal_trans_2"/>
    <property type="match status" value="1"/>
</dbReference>
<dbReference type="InterPro" id="IPR001138">
    <property type="entry name" value="Zn2Cys6_DnaBD"/>
</dbReference>
<comment type="subcellular location">
    <subcellularLocation>
        <location evidence="1">Nucleus</location>
    </subcellularLocation>
</comment>
<dbReference type="OrthoDB" id="4078573at2759"/>
<dbReference type="PROSITE" id="PS50048">
    <property type="entry name" value="ZN2_CY6_FUNGAL_2"/>
    <property type="match status" value="1"/>
</dbReference>
<dbReference type="GO" id="GO:0008270">
    <property type="term" value="F:zinc ion binding"/>
    <property type="evidence" value="ECO:0007669"/>
    <property type="project" value="InterPro"/>
</dbReference>
<gene>
    <name evidence="4" type="ORF">ISF_09723</name>
</gene>
<evidence type="ECO:0000313" key="4">
    <source>
        <dbReference type="EMBL" id="OAA42551.1"/>
    </source>
</evidence>
<dbReference type="PROSITE" id="PS00463">
    <property type="entry name" value="ZN2_CY6_FUNGAL_1"/>
    <property type="match status" value="1"/>
</dbReference>
<reference evidence="4 5" key="1">
    <citation type="journal article" date="2016" name="Genome Biol. Evol.">
        <title>Divergent and convergent evolution of fungal pathogenicity.</title>
        <authorList>
            <person name="Shang Y."/>
            <person name="Xiao G."/>
            <person name="Zheng P."/>
            <person name="Cen K."/>
            <person name="Zhan S."/>
            <person name="Wang C."/>
        </authorList>
    </citation>
    <scope>NUCLEOTIDE SEQUENCE [LARGE SCALE GENOMIC DNA]</scope>
    <source>
        <strain evidence="4 5">ARSEF 2679</strain>
    </source>
</reference>
<evidence type="ECO:0000313" key="5">
    <source>
        <dbReference type="Proteomes" id="UP000076744"/>
    </source>
</evidence>
<dbReference type="GO" id="GO:0045944">
    <property type="term" value="P:positive regulation of transcription by RNA polymerase II"/>
    <property type="evidence" value="ECO:0007669"/>
    <property type="project" value="TreeGrafter"/>
</dbReference>
<dbReference type="GeneID" id="30026015"/>